<dbReference type="GO" id="GO:0046654">
    <property type="term" value="P:tetrahydrofolate biosynthetic process"/>
    <property type="evidence" value="ECO:0007669"/>
    <property type="project" value="UniProtKB-UniPathway"/>
</dbReference>
<dbReference type="Pfam" id="PF01288">
    <property type="entry name" value="HPPK"/>
    <property type="match status" value="1"/>
</dbReference>
<dbReference type="EC" id="2.7.6.3" evidence="3"/>
<evidence type="ECO:0000256" key="3">
    <source>
        <dbReference type="ARBA" id="ARBA00013253"/>
    </source>
</evidence>
<dbReference type="UniPathway" id="UPA00077">
    <property type="reaction ID" value="UER00155"/>
</dbReference>
<dbReference type="GO" id="GO:0046656">
    <property type="term" value="P:folic acid biosynthetic process"/>
    <property type="evidence" value="ECO:0007669"/>
    <property type="project" value="UniProtKB-KW"/>
</dbReference>
<name>A0A366WQX7_9RHOB</name>
<dbReference type="InterPro" id="IPR035907">
    <property type="entry name" value="Hppk_sf"/>
</dbReference>
<gene>
    <name evidence="14" type="primary">folK</name>
    <name evidence="14" type="ORF">DS909_21695</name>
</gene>
<feature type="domain" description="7,8-dihydro-6-hydroxymethylpterin-pyrophosphokinase" evidence="13">
    <location>
        <begin position="10"/>
        <end position="160"/>
    </location>
</feature>
<dbReference type="SUPFAM" id="SSF55083">
    <property type="entry name" value="6-hydroxymethyl-7,8-dihydropterin pyrophosphokinase, HPPK"/>
    <property type="match status" value="1"/>
</dbReference>
<evidence type="ECO:0000256" key="8">
    <source>
        <dbReference type="ARBA" id="ARBA00022840"/>
    </source>
</evidence>
<evidence type="ECO:0000256" key="12">
    <source>
        <dbReference type="ARBA" id="ARBA00033413"/>
    </source>
</evidence>
<comment type="function">
    <text evidence="10">Catalyzes the transfer of pyrophosphate from adenosine triphosphate (ATP) to 6-hydroxymethyl-7,8-dihydropterin, an enzymatic step in folate biosynthesis pathway.</text>
</comment>
<evidence type="ECO:0000256" key="6">
    <source>
        <dbReference type="ARBA" id="ARBA00022741"/>
    </source>
</evidence>
<evidence type="ECO:0000313" key="15">
    <source>
        <dbReference type="Proteomes" id="UP000252706"/>
    </source>
</evidence>
<keyword evidence="5 14" id="KW-0808">Transferase</keyword>
<dbReference type="PANTHER" id="PTHR43071">
    <property type="entry name" value="2-AMINO-4-HYDROXY-6-HYDROXYMETHYLDIHYDROPTERIDINE PYROPHOSPHOKINASE"/>
    <property type="match status" value="1"/>
</dbReference>
<keyword evidence="8" id="KW-0067">ATP-binding</keyword>
<dbReference type="OrthoDB" id="9808041at2"/>
<accession>A0A366WQX7</accession>
<keyword evidence="9" id="KW-0289">Folate biosynthesis</keyword>
<dbReference type="EMBL" id="QOCE01000048">
    <property type="protein sequence ID" value="RBW50472.1"/>
    <property type="molecule type" value="Genomic_DNA"/>
</dbReference>
<protein>
    <recommendedName>
        <fullName evidence="4">2-amino-4-hydroxy-6-hydroxymethyldihydropteridine pyrophosphokinase</fullName>
        <ecNumber evidence="3">2.7.6.3</ecNumber>
    </recommendedName>
    <alternativeName>
        <fullName evidence="11">6-hydroxymethyl-7,8-dihydropterin pyrophosphokinase</fullName>
    </alternativeName>
    <alternativeName>
        <fullName evidence="12">7,8-dihydro-6-hydroxymethylpterin-pyrophosphokinase</fullName>
    </alternativeName>
</protein>
<evidence type="ECO:0000256" key="9">
    <source>
        <dbReference type="ARBA" id="ARBA00022909"/>
    </source>
</evidence>
<evidence type="ECO:0000259" key="13">
    <source>
        <dbReference type="Pfam" id="PF01288"/>
    </source>
</evidence>
<evidence type="ECO:0000256" key="4">
    <source>
        <dbReference type="ARBA" id="ARBA00016218"/>
    </source>
</evidence>
<evidence type="ECO:0000256" key="1">
    <source>
        <dbReference type="ARBA" id="ARBA00005051"/>
    </source>
</evidence>
<dbReference type="GO" id="GO:0016301">
    <property type="term" value="F:kinase activity"/>
    <property type="evidence" value="ECO:0007669"/>
    <property type="project" value="UniProtKB-KW"/>
</dbReference>
<dbReference type="AlphaFoldDB" id="A0A366WQX7"/>
<evidence type="ECO:0000256" key="2">
    <source>
        <dbReference type="ARBA" id="ARBA00005810"/>
    </source>
</evidence>
<dbReference type="Proteomes" id="UP000252706">
    <property type="component" value="Unassembled WGS sequence"/>
</dbReference>
<proteinExistence type="inferred from homology"/>
<dbReference type="NCBIfam" id="TIGR01498">
    <property type="entry name" value="folK"/>
    <property type="match status" value="1"/>
</dbReference>
<dbReference type="RefSeq" id="WP_113825680.1">
    <property type="nucleotide sequence ID" value="NZ_QOCE01000048.1"/>
</dbReference>
<keyword evidence="6" id="KW-0547">Nucleotide-binding</keyword>
<comment type="pathway">
    <text evidence="1">Cofactor biosynthesis; tetrahydrofolate biosynthesis; 2-amino-4-hydroxy-6-hydroxymethyl-7,8-dihydropteridine diphosphate from 7,8-dihydroneopterin triphosphate: step 4/4.</text>
</comment>
<dbReference type="InterPro" id="IPR000550">
    <property type="entry name" value="Hppk"/>
</dbReference>
<evidence type="ECO:0000313" key="14">
    <source>
        <dbReference type="EMBL" id="RBW50472.1"/>
    </source>
</evidence>
<evidence type="ECO:0000256" key="11">
    <source>
        <dbReference type="ARBA" id="ARBA00029766"/>
    </source>
</evidence>
<comment type="similarity">
    <text evidence="2">Belongs to the HPPK family.</text>
</comment>
<keyword evidence="7 14" id="KW-0418">Kinase</keyword>
<dbReference type="Gene3D" id="3.30.70.560">
    <property type="entry name" value="7,8-Dihydro-6-hydroxymethylpterin-pyrophosphokinase HPPK"/>
    <property type="match status" value="1"/>
</dbReference>
<evidence type="ECO:0000256" key="10">
    <source>
        <dbReference type="ARBA" id="ARBA00029409"/>
    </source>
</evidence>
<sequence>MNEILSKAHVALGANLPHAEFSLEMTLSQAIATLSGPDVVIRSVSRFFSTPCFPSGAGPDYVNAAIELATSLSPTDLLDRLHAVEHEYGRARLQRWGMRTLDLDVLSYDDQVLPDLIVYRHWADLPPEQQIEVAPEQMILPHPRLQDRAFVLVPLADIAPKWRHPVSGRTVSDMLHALPADDIASVTPL</sequence>
<reference evidence="14 15" key="1">
    <citation type="submission" date="2018-07" db="EMBL/GenBank/DDBJ databases">
        <title>Modular assembly of carbohydrate-degrading microbial communities in the ocean.</title>
        <authorList>
            <person name="Enke T.N."/>
            <person name="Datta M.S."/>
            <person name="Schwartzman J.A."/>
            <person name="Cermak N."/>
            <person name="Schmitz D.A."/>
            <person name="Barrere J."/>
            <person name="Cordero O.X."/>
        </authorList>
    </citation>
    <scope>NUCLEOTIDE SEQUENCE [LARGE SCALE GENOMIC DNA]</scope>
    <source>
        <strain evidence="14 15">C3M10</strain>
    </source>
</reference>
<dbReference type="GO" id="GO:0003848">
    <property type="term" value="F:2-amino-4-hydroxy-6-hydroxymethyldihydropteridine diphosphokinase activity"/>
    <property type="evidence" value="ECO:0007669"/>
    <property type="project" value="UniProtKB-EC"/>
</dbReference>
<dbReference type="PANTHER" id="PTHR43071:SF1">
    <property type="entry name" value="2-AMINO-4-HYDROXY-6-HYDROXYMETHYLDIHYDROPTERIDINE PYROPHOSPHOKINASE"/>
    <property type="match status" value="1"/>
</dbReference>
<dbReference type="CDD" id="cd00483">
    <property type="entry name" value="HPPK"/>
    <property type="match status" value="1"/>
</dbReference>
<evidence type="ECO:0000256" key="5">
    <source>
        <dbReference type="ARBA" id="ARBA00022679"/>
    </source>
</evidence>
<comment type="caution">
    <text evidence="14">The sequence shown here is derived from an EMBL/GenBank/DDBJ whole genome shotgun (WGS) entry which is preliminary data.</text>
</comment>
<dbReference type="GO" id="GO:0005524">
    <property type="term" value="F:ATP binding"/>
    <property type="evidence" value="ECO:0007669"/>
    <property type="project" value="UniProtKB-KW"/>
</dbReference>
<evidence type="ECO:0000256" key="7">
    <source>
        <dbReference type="ARBA" id="ARBA00022777"/>
    </source>
</evidence>
<organism evidence="14 15">
    <name type="scientific">Phaeobacter gallaeciensis</name>
    <dbReference type="NCBI Taxonomy" id="60890"/>
    <lineage>
        <taxon>Bacteria</taxon>
        <taxon>Pseudomonadati</taxon>
        <taxon>Pseudomonadota</taxon>
        <taxon>Alphaproteobacteria</taxon>
        <taxon>Rhodobacterales</taxon>
        <taxon>Roseobacteraceae</taxon>
        <taxon>Phaeobacter</taxon>
    </lineage>
</organism>